<dbReference type="InterPro" id="IPR047070">
    <property type="entry name" value="KLHL16_BTB_POZ"/>
</dbReference>
<dbReference type="PIRSF" id="PIRSF037037">
    <property type="entry name" value="Kelch-like_protein_gigaxonin"/>
    <property type="match status" value="1"/>
</dbReference>
<dbReference type="InterPro" id="IPR015915">
    <property type="entry name" value="Kelch-typ_b-propeller"/>
</dbReference>
<dbReference type="Gene3D" id="1.25.40.420">
    <property type="match status" value="1"/>
</dbReference>
<dbReference type="InterPro" id="IPR011333">
    <property type="entry name" value="SKP1/BTB/POZ_sf"/>
</dbReference>
<dbReference type="SMART" id="SM00612">
    <property type="entry name" value="Kelch"/>
    <property type="match status" value="4"/>
</dbReference>
<dbReference type="Pfam" id="PF07707">
    <property type="entry name" value="BACK"/>
    <property type="match status" value="1"/>
</dbReference>
<evidence type="ECO:0000256" key="1">
    <source>
        <dbReference type="ARBA" id="ARBA00022441"/>
    </source>
</evidence>
<dbReference type="InterPro" id="IPR017096">
    <property type="entry name" value="BTB-kelch_protein"/>
</dbReference>
<evidence type="ECO:0000313" key="4">
    <source>
        <dbReference type="EMBL" id="GFS02086.1"/>
    </source>
</evidence>
<dbReference type="Gene3D" id="2.120.10.80">
    <property type="entry name" value="Kelch-type beta propeller"/>
    <property type="match status" value="1"/>
</dbReference>
<proteinExistence type="predicted"/>
<dbReference type="Proteomes" id="UP000762676">
    <property type="component" value="Unassembled WGS sequence"/>
</dbReference>
<keyword evidence="5" id="KW-1185">Reference proteome</keyword>
<dbReference type="CDD" id="cd18245">
    <property type="entry name" value="BTB_POZ_KLHL16_gigaxonin"/>
    <property type="match status" value="1"/>
</dbReference>
<comment type="caution">
    <text evidence="4">The sequence shown here is derived from an EMBL/GenBank/DDBJ whole genome shotgun (WGS) entry which is preliminary data.</text>
</comment>
<organism evidence="4 5">
    <name type="scientific">Elysia marginata</name>
    <dbReference type="NCBI Taxonomy" id="1093978"/>
    <lineage>
        <taxon>Eukaryota</taxon>
        <taxon>Metazoa</taxon>
        <taxon>Spiralia</taxon>
        <taxon>Lophotrochozoa</taxon>
        <taxon>Mollusca</taxon>
        <taxon>Gastropoda</taxon>
        <taxon>Heterobranchia</taxon>
        <taxon>Euthyneura</taxon>
        <taxon>Panpulmonata</taxon>
        <taxon>Sacoglossa</taxon>
        <taxon>Placobranchoidea</taxon>
        <taxon>Plakobranchidae</taxon>
        <taxon>Elysia</taxon>
    </lineage>
</organism>
<keyword evidence="1" id="KW-0880">Kelch repeat</keyword>
<keyword evidence="2" id="KW-0677">Repeat</keyword>
<sequence length="622" mass="70217">MADYTLSNNEDTNKKFQYYEHASKLLKSLNDIRNRPNLCDAVVVVGSSKIPVQKNILSAASLYFRALFDYDQHTKKPEGSTSPVSLDNLGIGENTFRLILDYIFTSEVSLNPNNIQDVLQAADQLLMSDLKDICCEYLNTCINAQNCIGILDFTSQLSCTWWHKKVCQYLDANFSEVSKHEEFLQLNVERVESLLSRTTIEVELEDYILDIVMRWYRFNTKNRKGDAIKLIKSVLFAHQISKEALDSLAQQEGEDEQEFYRELVSLQKEEQSKAFTRRGFVKVIVACGGEGPSEMEAGCEDTKDYLRCVRPYSSSTAFSDWVDLAPMSTPRTGHGLVEVGGYLYVAGGRDNNCRILNSCEKYDPFNNCWTPLAPMHHARVGFGFVAIKNLIYAIGGSNDMTDPLTSLEVYDVCTDVWTPLADMSIKRAWPCYVAAGPKIYVIGGGIIGKFYESVEVFDTRSLTWSSVSPMRERRCDARAVAVDSDLYVFGGFRRIECPSAAHSGNSLKLCGIEYYSAKRDFWTPIEGRSRAQPLTALGDRSQINGVLNYGDDILVVGELDINGDFHAVQLFNPYHTNLWEQIIVNLPRHQSRYQCCLLDLPRSLIHTLLMRQDSARGISHIA</sequence>
<dbReference type="SMART" id="SM00225">
    <property type="entry name" value="BTB"/>
    <property type="match status" value="1"/>
</dbReference>
<dbReference type="SMART" id="SM00875">
    <property type="entry name" value="BACK"/>
    <property type="match status" value="1"/>
</dbReference>
<dbReference type="InterPro" id="IPR006652">
    <property type="entry name" value="Kelch_1"/>
</dbReference>
<accession>A0AAV4HXB6</accession>
<reference evidence="4 5" key="1">
    <citation type="journal article" date="2021" name="Elife">
        <title>Chloroplast acquisition without the gene transfer in kleptoplastic sea slugs, Plakobranchus ocellatus.</title>
        <authorList>
            <person name="Maeda T."/>
            <person name="Takahashi S."/>
            <person name="Yoshida T."/>
            <person name="Shimamura S."/>
            <person name="Takaki Y."/>
            <person name="Nagai Y."/>
            <person name="Toyoda A."/>
            <person name="Suzuki Y."/>
            <person name="Arimoto A."/>
            <person name="Ishii H."/>
            <person name="Satoh N."/>
            <person name="Nishiyama T."/>
            <person name="Hasebe M."/>
            <person name="Maruyama T."/>
            <person name="Minagawa J."/>
            <person name="Obokata J."/>
            <person name="Shigenobu S."/>
        </authorList>
    </citation>
    <scope>NUCLEOTIDE SEQUENCE [LARGE SCALE GENOMIC DNA]</scope>
</reference>
<dbReference type="PROSITE" id="PS50097">
    <property type="entry name" value="BTB"/>
    <property type="match status" value="1"/>
</dbReference>
<dbReference type="Gene3D" id="3.30.710.10">
    <property type="entry name" value="Potassium Channel Kv1.1, Chain A"/>
    <property type="match status" value="1"/>
</dbReference>
<evidence type="ECO:0000259" key="3">
    <source>
        <dbReference type="PROSITE" id="PS50097"/>
    </source>
</evidence>
<dbReference type="Pfam" id="PF00651">
    <property type="entry name" value="BTB"/>
    <property type="match status" value="1"/>
</dbReference>
<dbReference type="EMBL" id="BMAT01005902">
    <property type="protein sequence ID" value="GFS02086.1"/>
    <property type="molecule type" value="Genomic_DNA"/>
</dbReference>
<dbReference type="AlphaFoldDB" id="A0AAV4HXB6"/>
<dbReference type="InterPro" id="IPR000210">
    <property type="entry name" value="BTB/POZ_dom"/>
</dbReference>
<feature type="domain" description="BTB" evidence="3">
    <location>
        <begin position="39"/>
        <end position="112"/>
    </location>
</feature>
<evidence type="ECO:0000313" key="5">
    <source>
        <dbReference type="Proteomes" id="UP000762676"/>
    </source>
</evidence>
<dbReference type="SUPFAM" id="SSF54695">
    <property type="entry name" value="POZ domain"/>
    <property type="match status" value="1"/>
</dbReference>
<protein>
    <submittedName>
        <fullName evidence="4">Gigaxonin</fullName>
    </submittedName>
</protein>
<dbReference type="SUPFAM" id="SSF117281">
    <property type="entry name" value="Kelch motif"/>
    <property type="match status" value="1"/>
</dbReference>
<evidence type="ECO:0000256" key="2">
    <source>
        <dbReference type="ARBA" id="ARBA00022737"/>
    </source>
</evidence>
<dbReference type="PANTHER" id="PTHR24412">
    <property type="entry name" value="KELCH PROTEIN"/>
    <property type="match status" value="1"/>
</dbReference>
<dbReference type="PANTHER" id="PTHR24412:SF232">
    <property type="entry name" value="GIGAXONIN"/>
    <property type="match status" value="1"/>
</dbReference>
<dbReference type="InterPro" id="IPR011705">
    <property type="entry name" value="BACK"/>
</dbReference>
<name>A0AAV4HXB6_9GAST</name>
<dbReference type="Pfam" id="PF01344">
    <property type="entry name" value="Kelch_1"/>
    <property type="match status" value="3"/>
</dbReference>
<gene>
    <name evidence="4" type="ORF">ElyMa_002855000</name>
</gene>